<dbReference type="Proteomes" id="UP000548867">
    <property type="component" value="Unassembled WGS sequence"/>
</dbReference>
<feature type="transmembrane region" description="Helical" evidence="7">
    <location>
        <begin position="142"/>
        <end position="164"/>
    </location>
</feature>
<comment type="similarity">
    <text evidence="2 6">Belongs to the cytochrome c oxidase subunit 3 family.</text>
</comment>
<evidence type="ECO:0000256" key="3">
    <source>
        <dbReference type="ARBA" id="ARBA00022692"/>
    </source>
</evidence>
<dbReference type="GO" id="GO:0019646">
    <property type="term" value="P:aerobic electron transport chain"/>
    <property type="evidence" value="ECO:0007669"/>
    <property type="project" value="InterPro"/>
</dbReference>
<accession>A0A7W6CNB1</accession>
<evidence type="ECO:0000256" key="7">
    <source>
        <dbReference type="SAM" id="Phobius"/>
    </source>
</evidence>
<feature type="transmembrane region" description="Helical" evidence="7">
    <location>
        <begin position="72"/>
        <end position="92"/>
    </location>
</feature>
<gene>
    <name evidence="9" type="ORF">GGR38_004507</name>
</gene>
<dbReference type="InterPro" id="IPR024791">
    <property type="entry name" value="Cyt_c/ubiquinol_Oxase_su3"/>
</dbReference>
<comment type="subcellular location">
    <subcellularLocation>
        <location evidence="6">Cell membrane</location>
        <topology evidence="6">Multi-pass membrane protein</topology>
    </subcellularLocation>
    <subcellularLocation>
        <location evidence="1">Membrane</location>
        <topology evidence="1">Multi-pass membrane protein</topology>
    </subcellularLocation>
</comment>
<feature type="transmembrane region" description="Helical" evidence="7">
    <location>
        <begin position="185"/>
        <end position="205"/>
    </location>
</feature>
<dbReference type="GO" id="GO:0005886">
    <property type="term" value="C:plasma membrane"/>
    <property type="evidence" value="ECO:0007669"/>
    <property type="project" value="UniProtKB-SubCell"/>
</dbReference>
<dbReference type="PANTHER" id="PTHR11403:SF6">
    <property type="entry name" value="NITRIC OXIDE REDUCTASE SUBUNIT E"/>
    <property type="match status" value="1"/>
</dbReference>
<evidence type="ECO:0000313" key="10">
    <source>
        <dbReference type="Proteomes" id="UP000548867"/>
    </source>
</evidence>
<proteinExistence type="inferred from homology"/>
<dbReference type="GO" id="GO:0004129">
    <property type="term" value="F:cytochrome-c oxidase activity"/>
    <property type="evidence" value="ECO:0007669"/>
    <property type="project" value="InterPro"/>
</dbReference>
<dbReference type="RefSeq" id="WP_183628923.1">
    <property type="nucleotide sequence ID" value="NZ_JACIDX010000026.1"/>
</dbReference>
<dbReference type="InterPro" id="IPR000298">
    <property type="entry name" value="Cyt_c_oxidase-like_su3"/>
</dbReference>
<dbReference type="Pfam" id="PF00510">
    <property type="entry name" value="COX3"/>
    <property type="match status" value="1"/>
</dbReference>
<evidence type="ECO:0000256" key="6">
    <source>
        <dbReference type="RuleBase" id="RU003376"/>
    </source>
</evidence>
<comment type="caution">
    <text evidence="9">The sequence shown here is derived from an EMBL/GenBank/DDBJ whole genome shotgun (WGS) entry which is preliminary data.</text>
</comment>
<feature type="transmembrane region" description="Helical" evidence="7">
    <location>
        <begin position="32"/>
        <end position="52"/>
    </location>
</feature>
<keyword evidence="4 7" id="KW-1133">Transmembrane helix</keyword>
<feature type="transmembrane region" description="Helical" evidence="7">
    <location>
        <begin position="104"/>
        <end position="122"/>
    </location>
</feature>
<reference evidence="9 10" key="1">
    <citation type="submission" date="2020-08" db="EMBL/GenBank/DDBJ databases">
        <title>Genomic Encyclopedia of Type Strains, Phase IV (KMG-IV): sequencing the most valuable type-strain genomes for metagenomic binning, comparative biology and taxonomic classification.</title>
        <authorList>
            <person name="Goeker M."/>
        </authorList>
    </citation>
    <scope>NUCLEOTIDE SEQUENCE [LARGE SCALE GENOMIC DNA]</scope>
    <source>
        <strain evidence="9 10">DSM 27057</strain>
    </source>
</reference>
<keyword evidence="3 6" id="KW-0812">Transmembrane</keyword>
<evidence type="ECO:0000256" key="1">
    <source>
        <dbReference type="ARBA" id="ARBA00004141"/>
    </source>
</evidence>
<dbReference type="InterPro" id="IPR013833">
    <property type="entry name" value="Cyt_c_oxidase_su3_a-hlx"/>
</dbReference>
<keyword evidence="10" id="KW-1185">Reference proteome</keyword>
<dbReference type="PANTHER" id="PTHR11403">
    <property type="entry name" value="CYTOCHROME C OXIDASE SUBUNIT III"/>
    <property type="match status" value="1"/>
</dbReference>
<sequence length="206" mass="22974">MVGQATDRDRGGALGKNAPCHPAVRVPGVRDFWILIAAECSLFSFFFITYMIGRGGDVDLYRTSQQALSRDLGVFNTCVLIIGSWSVMQALGSLRREHARQASHYLAGVIGCGVIFAGVKVFEYADKISHGLFPTTNDFFTFYFVLTMVHMVHLVIATVVLAVMRRGVMAGHYHSGQMDVLESGAIYWHLVDLLWMFLFALLYLLQ</sequence>
<dbReference type="Gene3D" id="1.20.120.80">
    <property type="entry name" value="Cytochrome c oxidase, subunit III, four-helix bundle"/>
    <property type="match status" value="1"/>
</dbReference>
<evidence type="ECO:0000313" key="9">
    <source>
        <dbReference type="EMBL" id="MBB3957533.1"/>
    </source>
</evidence>
<feature type="domain" description="Heme-copper oxidase subunit III family profile" evidence="8">
    <location>
        <begin position="32"/>
        <end position="206"/>
    </location>
</feature>
<dbReference type="EMBL" id="JACIDX010000026">
    <property type="protein sequence ID" value="MBB3957533.1"/>
    <property type="molecule type" value="Genomic_DNA"/>
</dbReference>
<dbReference type="PROSITE" id="PS50253">
    <property type="entry name" value="COX3"/>
    <property type="match status" value="1"/>
</dbReference>
<evidence type="ECO:0000259" key="8">
    <source>
        <dbReference type="PROSITE" id="PS50253"/>
    </source>
</evidence>
<name>A0A7W6CNB1_9SPHN</name>
<dbReference type="AlphaFoldDB" id="A0A7W6CNB1"/>
<evidence type="ECO:0000256" key="5">
    <source>
        <dbReference type="ARBA" id="ARBA00023136"/>
    </source>
</evidence>
<organism evidence="9 10">
    <name type="scientific">Novosphingobium sediminicola</name>
    <dbReference type="NCBI Taxonomy" id="563162"/>
    <lineage>
        <taxon>Bacteria</taxon>
        <taxon>Pseudomonadati</taxon>
        <taxon>Pseudomonadota</taxon>
        <taxon>Alphaproteobacteria</taxon>
        <taxon>Sphingomonadales</taxon>
        <taxon>Sphingomonadaceae</taxon>
        <taxon>Novosphingobium</taxon>
    </lineage>
</organism>
<dbReference type="InterPro" id="IPR035973">
    <property type="entry name" value="Cyt_c_oxidase_su3-like_sf"/>
</dbReference>
<evidence type="ECO:0000256" key="2">
    <source>
        <dbReference type="ARBA" id="ARBA00010581"/>
    </source>
</evidence>
<dbReference type="SUPFAM" id="SSF81452">
    <property type="entry name" value="Cytochrome c oxidase subunit III-like"/>
    <property type="match status" value="1"/>
</dbReference>
<keyword evidence="5 7" id="KW-0472">Membrane</keyword>
<evidence type="ECO:0000256" key="4">
    <source>
        <dbReference type="ARBA" id="ARBA00022989"/>
    </source>
</evidence>
<protein>
    <submittedName>
        <fullName evidence="9">Nitric oxide reductase NorE protein</fullName>
    </submittedName>
</protein>